<reference evidence="2 3" key="2">
    <citation type="submission" date="2015-12" db="EMBL/GenBank/DDBJ databases">
        <title>Draft Genome Sequence of Desulfitobacterium hafniense Strain DH, a Sulfate-reducing Bacterium Isolated from Paddy Soils.</title>
        <authorList>
            <person name="Bao P."/>
            <person name="Zhang X."/>
            <person name="Li G."/>
        </authorList>
    </citation>
    <scope>NUCLEOTIDE SEQUENCE [LARGE SCALE GENOMIC DNA]</scope>
    <source>
        <strain evidence="2 3">DH</strain>
    </source>
</reference>
<dbReference type="AlphaFoldDB" id="A0A098B6Y5"/>
<sequence>MNSFDKKIQTRLRMHPEMLRHILTEPNEETLTTLTRYKLFESKGAYLSQLLLSLLPQWEYLACEGNAHLGQIIRNLEKTPISPVAQESNFLRANLLRIRILAETPGVFPFSPLIIQEHLLNFLEGADLIADLPQLMVIHFSRDELRPLASELAQYRLSPLSRRYVQNLFHQERQEAILTNLAYLCKNYPLLGTCRQAYALLLSLDNIENWSKHPFCLRLVSNRFWDYRTKEIL</sequence>
<dbReference type="EMBL" id="LOCK01000083">
    <property type="protein sequence ID" value="KTE89322.1"/>
    <property type="molecule type" value="Genomic_DNA"/>
</dbReference>
<evidence type="ECO:0000313" key="2">
    <source>
        <dbReference type="EMBL" id="KTE89322.1"/>
    </source>
</evidence>
<proteinExistence type="predicted"/>
<evidence type="ECO:0000313" key="1">
    <source>
        <dbReference type="EMBL" id="CDX04112.1"/>
    </source>
</evidence>
<dbReference type="EMBL" id="LK996017">
    <property type="protein sequence ID" value="CDX04112.1"/>
    <property type="molecule type" value="Genomic_DNA"/>
</dbReference>
<protein>
    <submittedName>
        <fullName evidence="1">Uncharacterized protein</fullName>
    </submittedName>
</protein>
<evidence type="ECO:0000313" key="3">
    <source>
        <dbReference type="Proteomes" id="UP000054623"/>
    </source>
</evidence>
<accession>A0A098B6Y5</accession>
<name>A0A098B6Y5_DESHA</name>
<organism evidence="1">
    <name type="scientific">Desulfitobacterium hafniense</name>
    <name type="common">Desulfitobacterium frappieri</name>
    <dbReference type="NCBI Taxonomy" id="49338"/>
    <lineage>
        <taxon>Bacteria</taxon>
        <taxon>Bacillati</taxon>
        <taxon>Bacillota</taxon>
        <taxon>Clostridia</taxon>
        <taxon>Eubacteriales</taxon>
        <taxon>Desulfitobacteriaceae</taxon>
        <taxon>Desulfitobacterium</taxon>
    </lineage>
</organism>
<dbReference type="RefSeq" id="WP_011461469.1">
    <property type="nucleotide sequence ID" value="NZ_JAYFNZ010000020.1"/>
</dbReference>
<gene>
    <name evidence="2" type="ORF">AT727_13050</name>
    <name evidence="1" type="ORF">DPCES_4226</name>
</gene>
<dbReference type="Proteomes" id="UP000054623">
    <property type="component" value="Unassembled WGS sequence"/>
</dbReference>
<dbReference type="OrthoDB" id="1795727at2"/>
<reference evidence="1" key="1">
    <citation type="submission" date="2014-07" db="EMBL/GenBank/DDBJ databases">
        <authorList>
            <person name="Hornung V.Bastian."/>
        </authorList>
    </citation>
    <scope>NUCLEOTIDE SEQUENCE</scope>
    <source>
        <strain evidence="1">PCE-S</strain>
    </source>
</reference>
<dbReference type="PATRIC" id="fig|49338.4.peg.4550"/>